<reference evidence="2 3" key="1">
    <citation type="submission" date="2014-11" db="EMBL/GenBank/DDBJ databases">
        <authorList>
            <person name="Wibberg Daniel"/>
        </authorList>
    </citation>
    <scope>NUCLEOTIDE SEQUENCE [LARGE SCALE GENOMIC DNA]</scope>
    <source>
        <strain evidence="2">Rhizoctonia solani AG1-IB 7/3/14</strain>
    </source>
</reference>
<dbReference type="AlphaFoldDB" id="A0A0B7FBT3"/>
<dbReference type="Gene3D" id="3.30.710.10">
    <property type="entry name" value="Potassium Channel Kv1.1, Chain A"/>
    <property type="match status" value="1"/>
</dbReference>
<organism evidence="2 3">
    <name type="scientific">Thanatephorus cucumeris (strain AG1-IB / isolate 7/3/14)</name>
    <name type="common">Lettuce bottom rot fungus</name>
    <name type="synonym">Rhizoctonia solani</name>
    <dbReference type="NCBI Taxonomy" id="1108050"/>
    <lineage>
        <taxon>Eukaryota</taxon>
        <taxon>Fungi</taxon>
        <taxon>Dikarya</taxon>
        <taxon>Basidiomycota</taxon>
        <taxon>Agaricomycotina</taxon>
        <taxon>Agaricomycetes</taxon>
        <taxon>Cantharellales</taxon>
        <taxon>Ceratobasidiaceae</taxon>
        <taxon>Rhizoctonia</taxon>
        <taxon>Rhizoctonia solani AG-1</taxon>
    </lineage>
</organism>
<accession>A0A0B7FBT3</accession>
<dbReference type="EMBL" id="LN679112">
    <property type="protein sequence ID" value="CEL53667.1"/>
    <property type="molecule type" value="Genomic_DNA"/>
</dbReference>
<dbReference type="Pfam" id="PF00651">
    <property type="entry name" value="BTB"/>
    <property type="match status" value="1"/>
</dbReference>
<evidence type="ECO:0000313" key="2">
    <source>
        <dbReference type="EMBL" id="CEL53667.1"/>
    </source>
</evidence>
<evidence type="ECO:0000259" key="1">
    <source>
        <dbReference type="PROSITE" id="PS50097"/>
    </source>
</evidence>
<gene>
    <name evidence="2" type="ORF">RSOLAG1IB_06522</name>
</gene>
<dbReference type="PROSITE" id="PS50097">
    <property type="entry name" value="BTB"/>
    <property type="match status" value="1"/>
</dbReference>
<evidence type="ECO:0000313" key="3">
    <source>
        <dbReference type="Proteomes" id="UP000059188"/>
    </source>
</evidence>
<proteinExistence type="predicted"/>
<keyword evidence="3" id="KW-1185">Reference proteome</keyword>
<dbReference type="InterPro" id="IPR011333">
    <property type="entry name" value="SKP1/BTB/POZ_sf"/>
</dbReference>
<sequence length="258" mass="29466">MEKVDNINTVNDTCVYKHPCFYFDDTLIFIKIESTLFTVHKSRLLESKEFSRCFKSQESSQTQERNEGLSAEFPITLQDIELSDFEAFLKVLYAPEFSNNQPSPDVALIISAYRLALLWQFSKLQKFLLSFTWRSFGDVDRVAFAKEFGLKEWLFAPLVNLCQRDEPLALGEARKIGVDSLSLISRLREAFPPQMVTLQRASSSSSIHIPLRSKRSHNSTTSRAKCVSCLQKDAWVSEETELRVSSCPNAGWNGHIHV</sequence>
<name>A0A0B7FBT3_THACB</name>
<dbReference type="InterPro" id="IPR000210">
    <property type="entry name" value="BTB/POZ_dom"/>
</dbReference>
<dbReference type="OrthoDB" id="2367075at2759"/>
<feature type="domain" description="BTB" evidence="1">
    <location>
        <begin position="24"/>
        <end position="101"/>
    </location>
</feature>
<protein>
    <recommendedName>
        <fullName evidence="1">BTB domain-containing protein</fullName>
    </recommendedName>
</protein>
<dbReference type="STRING" id="1108050.A0A0B7FBT3"/>
<dbReference type="Proteomes" id="UP000059188">
    <property type="component" value="Unassembled WGS sequence"/>
</dbReference>
<dbReference type="SUPFAM" id="SSF54695">
    <property type="entry name" value="POZ domain"/>
    <property type="match status" value="1"/>
</dbReference>